<evidence type="ECO:0000313" key="3">
    <source>
        <dbReference type="Proteomes" id="UP000006253"/>
    </source>
</evidence>
<evidence type="ECO:0000259" key="1">
    <source>
        <dbReference type="Pfam" id="PF22479"/>
    </source>
</evidence>
<sequence>MKEFKYLPIDQNIFPIRYTFMIEETEYEFEFSHNTEGDFITVLIRDQDGKDLFASKLLYGVPLNHMIVDGFNSSILLTPLDLDDLYKDEFENIPVNLETFGSRVRLYLGEKQ</sequence>
<name>A0A0E2B1J6_9LEPT</name>
<proteinExistence type="predicted"/>
<dbReference type="Proteomes" id="UP000006253">
    <property type="component" value="Unassembled WGS sequence"/>
</dbReference>
<feature type="domain" description="Cyanophage baseplate Pam3 plug gp18" evidence="1">
    <location>
        <begin position="5"/>
        <end position="110"/>
    </location>
</feature>
<organism evidence="2 3">
    <name type="scientific">Leptospira kirschneri str. H1</name>
    <dbReference type="NCBI Taxonomy" id="1049966"/>
    <lineage>
        <taxon>Bacteria</taxon>
        <taxon>Pseudomonadati</taxon>
        <taxon>Spirochaetota</taxon>
        <taxon>Spirochaetia</taxon>
        <taxon>Leptospirales</taxon>
        <taxon>Leptospiraceae</taxon>
        <taxon>Leptospira</taxon>
    </lineage>
</organism>
<dbReference type="AlphaFoldDB" id="A0A0E2B1J6"/>
<gene>
    <name evidence="2" type="ORF">LEP1GSC081_4476</name>
</gene>
<reference evidence="2 3" key="1">
    <citation type="submission" date="2012-10" db="EMBL/GenBank/DDBJ databases">
        <authorList>
            <person name="Harkins D.M."/>
            <person name="Durkin A.S."/>
            <person name="Brinkac L.M."/>
            <person name="Selengut J.D."/>
            <person name="Sanka R."/>
            <person name="DePew J."/>
            <person name="Purushe J."/>
            <person name="Peacock S.J."/>
            <person name="Thaipadungpanit J."/>
            <person name="Wuthiekanun V.W."/>
            <person name="Day N.P."/>
            <person name="Vinetz J.M."/>
            <person name="Sutton G.G."/>
            <person name="Nelson W.C."/>
            <person name="Fouts D.E."/>
        </authorList>
    </citation>
    <scope>NUCLEOTIDE SEQUENCE [LARGE SCALE GENOMIC DNA]</scope>
    <source>
        <strain evidence="2 3">H1</strain>
    </source>
</reference>
<accession>A0A0E2B1J6</accession>
<dbReference type="InterPro" id="IPR054252">
    <property type="entry name" value="Pam3_gp18"/>
</dbReference>
<dbReference type="Pfam" id="PF22479">
    <property type="entry name" value="Pam3_gp18"/>
    <property type="match status" value="1"/>
</dbReference>
<dbReference type="EMBL" id="AHMY02000050">
    <property type="protein sequence ID" value="EKO15109.1"/>
    <property type="molecule type" value="Genomic_DNA"/>
</dbReference>
<dbReference type="RefSeq" id="WP_004765930.1">
    <property type="nucleotide sequence ID" value="NZ_AHMY02000050.1"/>
</dbReference>
<evidence type="ECO:0000313" key="2">
    <source>
        <dbReference type="EMBL" id="EKO15109.1"/>
    </source>
</evidence>
<comment type="caution">
    <text evidence="2">The sequence shown here is derived from an EMBL/GenBank/DDBJ whole genome shotgun (WGS) entry which is preliminary data.</text>
</comment>
<protein>
    <recommendedName>
        <fullName evidence="1">Cyanophage baseplate Pam3 plug gp18 domain-containing protein</fullName>
    </recommendedName>
</protein>